<keyword evidence="2" id="KW-0732">Signal</keyword>
<gene>
    <name evidence="3" type="ORF">OD750_010685</name>
</gene>
<feature type="region of interest" description="Disordered" evidence="1">
    <location>
        <begin position="437"/>
        <end position="458"/>
    </location>
</feature>
<dbReference type="AlphaFoldDB" id="A0A9X3YKP9"/>
<comment type="caution">
    <text evidence="3">The sequence shown here is derived from an EMBL/GenBank/DDBJ whole genome shotgun (WGS) entry which is preliminary data.</text>
</comment>
<accession>A0A9X3YKP9</accession>
<sequence>MNLFGKVAFAALALAPIGATNAAMSLNPRGLGQVLLYPFYSAYNSGSLSTLVTLVNTSDRAKVVQLTFREGAEGAETLTLRLFLGPRDAWNGTAFGLPVFPVDGPNLIANDRGCAVPVTVADVRVLPDGRRYWVFSRVNAVDPPGWDQGRVGTGAIEAIELGEIKAGSALETAVTSQGAGVPSCAGVDTADLAASLDAPGGKLYGSFALVNAATGRVTSGAATAIDGFSVVPLGDRPLADLSHGRTSANANDPVEASVDANGRRFSVKYPRDRAIDAVSAVLMTDAVHGDFVVDPSAGAKTDWVLAMPTRRFYVAGANNDNGVAREPFAARAHSAMWRRQPCSYYDADVRDRDQHAIAPRTTYLVRPSLPPRPEAVDPNILFEPYPARGTRALCNAVEVVAFSRYHDVPDTYRGSAVIPYKWVFELIDERETATGGTTRLRLGLPDPTPSGTSGTTPAVLPAGVEGPALRGLPMIGFAATLYVNTNGPNGATFEYTSTEPLRTEVACATNAGATIACP</sequence>
<dbReference type="EMBL" id="JAOVZO020000015">
    <property type="protein sequence ID" value="MDC8013010.1"/>
    <property type="molecule type" value="Genomic_DNA"/>
</dbReference>
<keyword evidence="4" id="KW-1185">Reference proteome</keyword>
<evidence type="ECO:0000313" key="4">
    <source>
        <dbReference type="Proteomes" id="UP001139971"/>
    </source>
</evidence>
<evidence type="ECO:0000256" key="1">
    <source>
        <dbReference type="SAM" id="MobiDB-lite"/>
    </source>
</evidence>
<protein>
    <submittedName>
        <fullName evidence="3">Uncharacterized protein</fullName>
    </submittedName>
</protein>
<feature type="signal peptide" evidence="2">
    <location>
        <begin position="1"/>
        <end position="22"/>
    </location>
</feature>
<organism evidence="3 4">
    <name type="scientific">Tahibacter soli</name>
    <dbReference type="NCBI Taxonomy" id="2983605"/>
    <lineage>
        <taxon>Bacteria</taxon>
        <taxon>Pseudomonadati</taxon>
        <taxon>Pseudomonadota</taxon>
        <taxon>Gammaproteobacteria</taxon>
        <taxon>Lysobacterales</taxon>
        <taxon>Rhodanobacteraceae</taxon>
        <taxon>Tahibacter</taxon>
    </lineage>
</organism>
<evidence type="ECO:0000256" key="2">
    <source>
        <dbReference type="SAM" id="SignalP"/>
    </source>
</evidence>
<name>A0A9X3YKP9_9GAMM</name>
<feature type="chain" id="PRO_5040927353" evidence="2">
    <location>
        <begin position="23"/>
        <end position="518"/>
    </location>
</feature>
<reference evidence="3" key="1">
    <citation type="submission" date="2023-02" db="EMBL/GenBank/DDBJ databases">
        <title>Tahibacter soli sp. nov. isolated from soil.</title>
        <authorList>
            <person name="Baek J.H."/>
            <person name="Lee J.K."/>
            <person name="Choi D.G."/>
            <person name="Jeon C.O."/>
        </authorList>
    </citation>
    <scope>NUCLEOTIDE SEQUENCE</scope>
    <source>
        <strain evidence="3">BL</strain>
    </source>
</reference>
<dbReference type="RefSeq" id="WP_263544699.1">
    <property type="nucleotide sequence ID" value="NZ_JAOVZO020000015.1"/>
</dbReference>
<proteinExistence type="predicted"/>
<dbReference type="Proteomes" id="UP001139971">
    <property type="component" value="Unassembled WGS sequence"/>
</dbReference>
<feature type="compositionally biased region" description="Low complexity" evidence="1">
    <location>
        <begin position="437"/>
        <end position="457"/>
    </location>
</feature>
<evidence type="ECO:0000313" key="3">
    <source>
        <dbReference type="EMBL" id="MDC8013010.1"/>
    </source>
</evidence>